<evidence type="ECO:0000259" key="2">
    <source>
        <dbReference type="Pfam" id="PF11760"/>
    </source>
</evidence>
<name>A0ABR6WSL0_9FIRM</name>
<evidence type="ECO:0000313" key="5">
    <source>
        <dbReference type="Proteomes" id="UP000603234"/>
    </source>
</evidence>
<protein>
    <submittedName>
        <fullName evidence="4">Cobalamin biosynthesis protein CbiG</fullName>
    </submittedName>
</protein>
<dbReference type="SUPFAM" id="SSF159672">
    <property type="entry name" value="CbiG N-terminal domain-like"/>
    <property type="match status" value="1"/>
</dbReference>
<proteinExistence type="predicted"/>
<dbReference type="Pfam" id="PF01890">
    <property type="entry name" value="CbiG_C"/>
    <property type="match status" value="1"/>
</dbReference>
<organism evidence="4 5">
    <name type="scientific">Acetobacterium fimetarium</name>
    <dbReference type="NCBI Taxonomy" id="52691"/>
    <lineage>
        <taxon>Bacteria</taxon>
        <taxon>Bacillati</taxon>
        <taxon>Bacillota</taxon>
        <taxon>Clostridia</taxon>
        <taxon>Eubacteriales</taxon>
        <taxon>Eubacteriaceae</taxon>
        <taxon>Acetobacterium</taxon>
    </lineage>
</organism>
<evidence type="ECO:0000259" key="3">
    <source>
        <dbReference type="Pfam" id="PF11761"/>
    </source>
</evidence>
<feature type="domain" description="Cobalamin biosynthesis central region" evidence="3">
    <location>
        <begin position="140"/>
        <end position="217"/>
    </location>
</feature>
<evidence type="ECO:0000259" key="1">
    <source>
        <dbReference type="Pfam" id="PF01890"/>
    </source>
</evidence>
<feature type="domain" description="Cobalamin synthesis G N-terminal" evidence="2">
    <location>
        <begin position="54"/>
        <end position="134"/>
    </location>
</feature>
<dbReference type="Gene3D" id="3.40.50.11220">
    <property type="match status" value="1"/>
</dbReference>
<keyword evidence="5" id="KW-1185">Reference proteome</keyword>
<dbReference type="InterPro" id="IPR036518">
    <property type="entry name" value="CobE/GbiG_C_sf"/>
</dbReference>
<dbReference type="Pfam" id="PF11760">
    <property type="entry name" value="CbiG_N"/>
    <property type="match status" value="1"/>
</dbReference>
<dbReference type="InterPro" id="IPR052553">
    <property type="entry name" value="CbiG_hydrolase"/>
</dbReference>
<dbReference type="RefSeq" id="WP_186841526.1">
    <property type="nucleotide sequence ID" value="NZ_WJBC01000004.1"/>
</dbReference>
<dbReference type="Pfam" id="PF11761">
    <property type="entry name" value="CbiG_mid"/>
    <property type="match status" value="1"/>
</dbReference>
<dbReference type="PANTHER" id="PTHR37477:SF1">
    <property type="entry name" value="COBALT-PRECORRIN-5A HYDROLASE"/>
    <property type="match status" value="1"/>
</dbReference>
<evidence type="ECO:0000313" key="4">
    <source>
        <dbReference type="EMBL" id="MBC3803616.1"/>
    </source>
</evidence>
<dbReference type="InterPro" id="IPR002750">
    <property type="entry name" value="CobE/GbiG_C"/>
</dbReference>
<reference evidence="4 5" key="1">
    <citation type="journal article" date="2020" name="mSystems">
        <title>Defining Genomic and Predicted Metabolic Features of the Acetobacterium Genus.</title>
        <authorList>
            <person name="Ross D.E."/>
            <person name="Marshall C.W."/>
            <person name="Gulliver D."/>
            <person name="May H.D."/>
            <person name="Norman R.S."/>
        </authorList>
    </citation>
    <scope>NUCLEOTIDE SEQUENCE [LARGE SCALE GENOMIC DNA]</scope>
    <source>
        <strain evidence="4 5">DSM 8238</strain>
    </source>
</reference>
<dbReference type="EMBL" id="WJBC01000004">
    <property type="protein sequence ID" value="MBC3803616.1"/>
    <property type="molecule type" value="Genomic_DNA"/>
</dbReference>
<accession>A0ABR6WSL0</accession>
<dbReference type="InterPro" id="IPR021744">
    <property type="entry name" value="CbiG_N"/>
</dbReference>
<feature type="domain" description="CobE/GbiG C-terminal" evidence="1">
    <location>
        <begin position="231"/>
        <end position="348"/>
    </location>
</feature>
<dbReference type="Gene3D" id="3.30.420.180">
    <property type="entry name" value="CobE/GbiG C-terminal domain"/>
    <property type="match status" value="1"/>
</dbReference>
<dbReference type="InterPro" id="IPR038029">
    <property type="entry name" value="GbiG_N_sf"/>
</dbReference>
<dbReference type="SUPFAM" id="SSF159664">
    <property type="entry name" value="CobE/GbiG C-terminal domain-like"/>
    <property type="match status" value="1"/>
</dbReference>
<dbReference type="PANTHER" id="PTHR37477">
    <property type="entry name" value="COBALT-PRECORRIN-5A HYDROLASE"/>
    <property type="match status" value="1"/>
</dbReference>
<dbReference type="Proteomes" id="UP000603234">
    <property type="component" value="Unassembled WGS sequence"/>
</dbReference>
<comment type="caution">
    <text evidence="4">The sequence shown here is derived from an EMBL/GenBank/DDBJ whole genome shotgun (WGS) entry which is preliminary data.</text>
</comment>
<sequence length="353" mass="38408">MNKEKWAIVTLSQDGVALAQRVAQQLDDKMCHIYTKEKYAKQNMQVFDTDITSFFRSIMDQYDIICGIMATGIVVRAIAPNLGHKSSDPGILVIDTKGDYVISLLSGHLGGANDAARLLAKRMDAQAVITTGTDVKGSMAVDVLAEKLNCVIADFTAAKDVTALILNNEAVALVNQENCELDGVVLPNNLELLETSRDLEEGKYAGVILTSMSRQKPEFAIPSVQLVPQKLVLGIGCRRDTPGEKIIAAVAATLAELQLNEKCIKAFATIALKQNEPGIEEACKQFKAKKVIIPDAMVQMVQSRFDGSDFVFKTTGLYAVSEPCGYIASSFGKCLLEKRKMNGITLSVWLPEK</sequence>
<dbReference type="InterPro" id="IPR021745">
    <property type="entry name" value="CbiG_mid"/>
</dbReference>
<gene>
    <name evidence="4" type="ORF">GH808_04110</name>
</gene>